<keyword evidence="3 9" id="KW-0479">Metal-binding</keyword>
<feature type="binding site" evidence="9">
    <location>
        <position position="299"/>
    </location>
    <ligand>
        <name>Fe(2+)</name>
        <dbReference type="ChEBI" id="CHEBI:29033"/>
    </ligand>
</feature>
<gene>
    <name evidence="9" type="primary">hemH</name>
    <name evidence="11" type="ORF">J1777_12715</name>
</gene>
<comment type="function">
    <text evidence="9 10">Catalyzes the ferrous insertion into protoporphyrin IX.</text>
</comment>
<evidence type="ECO:0000313" key="11">
    <source>
        <dbReference type="EMBL" id="MBO1250678.1"/>
    </source>
</evidence>
<dbReference type="CDD" id="cd00419">
    <property type="entry name" value="Ferrochelatase_C"/>
    <property type="match status" value="1"/>
</dbReference>
<dbReference type="FunFam" id="3.40.50.1400:FF:000002">
    <property type="entry name" value="Ferrochelatase"/>
    <property type="match status" value="1"/>
</dbReference>
<dbReference type="Proteomes" id="UP000664731">
    <property type="component" value="Unassembled WGS sequence"/>
</dbReference>
<comment type="subcellular location">
    <subcellularLocation>
        <location evidence="9 10">Cytoplasm</location>
    </subcellularLocation>
</comment>
<keyword evidence="2 9" id="KW-0963">Cytoplasm</keyword>
<dbReference type="GO" id="GO:0006783">
    <property type="term" value="P:heme biosynthetic process"/>
    <property type="evidence" value="ECO:0007669"/>
    <property type="project" value="UniProtKB-UniRule"/>
</dbReference>
<comment type="catalytic activity">
    <reaction evidence="9 10">
        <text>heme b + 2 H(+) = protoporphyrin IX + Fe(2+)</text>
        <dbReference type="Rhea" id="RHEA:22584"/>
        <dbReference type="ChEBI" id="CHEBI:15378"/>
        <dbReference type="ChEBI" id="CHEBI:29033"/>
        <dbReference type="ChEBI" id="CHEBI:57306"/>
        <dbReference type="ChEBI" id="CHEBI:60344"/>
        <dbReference type="EC" id="4.98.1.1"/>
    </reaction>
</comment>
<keyword evidence="12" id="KW-1185">Reference proteome</keyword>
<dbReference type="SUPFAM" id="SSF53800">
    <property type="entry name" value="Chelatase"/>
    <property type="match status" value="1"/>
</dbReference>
<proteinExistence type="inferred from homology"/>
<dbReference type="Pfam" id="PF00762">
    <property type="entry name" value="Ferrochelatase"/>
    <property type="match status" value="1"/>
</dbReference>
<feature type="binding site" evidence="9">
    <location>
        <position position="218"/>
    </location>
    <ligand>
        <name>Fe(2+)</name>
        <dbReference type="ChEBI" id="CHEBI:29033"/>
    </ligand>
</feature>
<name>A0A939H1J8_9BURK</name>
<dbReference type="GO" id="GO:0005737">
    <property type="term" value="C:cytoplasm"/>
    <property type="evidence" value="ECO:0007669"/>
    <property type="project" value="UniProtKB-SubCell"/>
</dbReference>
<evidence type="ECO:0000256" key="4">
    <source>
        <dbReference type="ARBA" id="ARBA00023004"/>
    </source>
</evidence>
<sequence length="357" mass="39716">MNASPLPHQALAPLHPAAQPAPRSVAIVLCNLGTPDAPTPKALRRYLAQFLSDRRVVEIPPLFWLPILHGIILRVRPRKAAAKYASVWSEAGSPLAVWTQRQAELLGQRLQQAGLDIPVLPAMRYGQPAIERQLQALHAQGRQRVLLLPLYPQYCAATTASVFDAATLWLQRARSFPELRLVNDYHDHPGYIGALADSVRQHWQQQGKAAEHLVISFHGIPARNVQLGDPYADQCQRTAQLLAQALQLPPERLSVTFQSRFGPAQWLQPYTEPTLQALAKAGTRSVEVICPGFASDCLETLEEISMEAREAFLEAGGQEFAYIPCLNDRTSHIDLLEQLVQQHVAGWVDGWVDMQQK</sequence>
<dbReference type="GO" id="GO:0046872">
    <property type="term" value="F:metal ion binding"/>
    <property type="evidence" value="ECO:0007669"/>
    <property type="project" value="UniProtKB-KW"/>
</dbReference>
<comment type="pathway">
    <text evidence="9 10">Porphyrin-containing compound metabolism; protoheme biosynthesis; protoheme from protoporphyrin-IX: step 1/1.</text>
</comment>
<comment type="similarity">
    <text evidence="1 9 10">Belongs to the ferrochelatase family.</text>
</comment>
<dbReference type="AlphaFoldDB" id="A0A939H1J8"/>
<evidence type="ECO:0000256" key="8">
    <source>
        <dbReference type="ARBA" id="ARBA00024536"/>
    </source>
</evidence>
<organism evidence="11 12">
    <name type="scientific">Comamonas denitrificans</name>
    <dbReference type="NCBI Taxonomy" id="117506"/>
    <lineage>
        <taxon>Bacteria</taxon>
        <taxon>Pseudomonadati</taxon>
        <taxon>Pseudomonadota</taxon>
        <taxon>Betaproteobacteria</taxon>
        <taxon>Burkholderiales</taxon>
        <taxon>Comamonadaceae</taxon>
        <taxon>Comamonas</taxon>
    </lineage>
</organism>
<comment type="catalytic activity">
    <reaction evidence="8">
        <text>Fe-coproporphyrin III + 2 H(+) = coproporphyrin III + Fe(2+)</text>
        <dbReference type="Rhea" id="RHEA:49572"/>
        <dbReference type="ChEBI" id="CHEBI:15378"/>
        <dbReference type="ChEBI" id="CHEBI:29033"/>
        <dbReference type="ChEBI" id="CHEBI:68438"/>
        <dbReference type="ChEBI" id="CHEBI:131725"/>
        <dbReference type="EC" id="4.99.1.9"/>
    </reaction>
    <physiologicalReaction direction="right-to-left" evidence="8">
        <dbReference type="Rhea" id="RHEA:49574"/>
    </physiologicalReaction>
</comment>
<keyword evidence="4 9" id="KW-0408">Iron</keyword>
<dbReference type="CDD" id="cd03411">
    <property type="entry name" value="Ferrochelatase_N"/>
    <property type="match status" value="1"/>
</dbReference>
<evidence type="ECO:0000256" key="6">
    <source>
        <dbReference type="ARBA" id="ARBA00023239"/>
    </source>
</evidence>
<dbReference type="EC" id="4.98.1.1" evidence="9 10"/>
<evidence type="ECO:0000256" key="2">
    <source>
        <dbReference type="ARBA" id="ARBA00022490"/>
    </source>
</evidence>
<dbReference type="EMBL" id="JAFNME010000037">
    <property type="protein sequence ID" value="MBO1250678.1"/>
    <property type="molecule type" value="Genomic_DNA"/>
</dbReference>
<keyword evidence="5 9" id="KW-0350">Heme biosynthesis</keyword>
<dbReference type="Gene3D" id="3.40.50.1400">
    <property type="match status" value="2"/>
</dbReference>
<evidence type="ECO:0000256" key="7">
    <source>
        <dbReference type="ARBA" id="ARBA00023244"/>
    </source>
</evidence>
<dbReference type="HAMAP" id="MF_00323">
    <property type="entry name" value="Ferrochelatase"/>
    <property type="match status" value="1"/>
</dbReference>
<reference evidence="11" key="1">
    <citation type="submission" date="2021-03" db="EMBL/GenBank/DDBJ databases">
        <title>Comamonas denitrificans.</title>
        <authorList>
            <person name="Finster K."/>
        </authorList>
    </citation>
    <scope>NUCLEOTIDE SEQUENCE</scope>
    <source>
        <strain evidence="11">MM2021_4</strain>
    </source>
</reference>
<keyword evidence="7 9" id="KW-0627">Porphyrin biosynthesis</keyword>
<comment type="caution">
    <text evidence="11">The sequence shown here is derived from an EMBL/GenBank/DDBJ whole genome shotgun (WGS) entry which is preliminary data.</text>
</comment>
<evidence type="ECO:0000256" key="1">
    <source>
        <dbReference type="ARBA" id="ARBA00007718"/>
    </source>
</evidence>
<evidence type="ECO:0000256" key="3">
    <source>
        <dbReference type="ARBA" id="ARBA00022723"/>
    </source>
</evidence>
<evidence type="ECO:0000313" key="12">
    <source>
        <dbReference type="Proteomes" id="UP000664731"/>
    </source>
</evidence>
<dbReference type="PANTHER" id="PTHR11108">
    <property type="entry name" value="FERROCHELATASE"/>
    <property type="match status" value="1"/>
</dbReference>
<dbReference type="InterPro" id="IPR033644">
    <property type="entry name" value="Ferrochelatase_C"/>
</dbReference>
<dbReference type="GO" id="GO:0004325">
    <property type="term" value="F:ferrochelatase activity"/>
    <property type="evidence" value="ECO:0007669"/>
    <property type="project" value="UniProtKB-UniRule"/>
</dbReference>
<dbReference type="PROSITE" id="PS00534">
    <property type="entry name" value="FERROCHELATASE"/>
    <property type="match status" value="1"/>
</dbReference>
<keyword evidence="6 9" id="KW-0456">Lyase</keyword>
<evidence type="ECO:0000256" key="10">
    <source>
        <dbReference type="RuleBase" id="RU000607"/>
    </source>
</evidence>
<accession>A0A939H1J8</accession>
<evidence type="ECO:0000256" key="9">
    <source>
        <dbReference type="HAMAP-Rule" id="MF_00323"/>
    </source>
</evidence>
<evidence type="ECO:0000256" key="5">
    <source>
        <dbReference type="ARBA" id="ARBA00023133"/>
    </source>
</evidence>
<dbReference type="InterPro" id="IPR019772">
    <property type="entry name" value="Ferrochelatase_AS"/>
</dbReference>
<protein>
    <recommendedName>
        <fullName evidence="9 10">Ferrochelatase</fullName>
        <ecNumber evidence="9 10">4.98.1.1</ecNumber>
    </recommendedName>
    <alternativeName>
        <fullName evidence="9">Heme synthase</fullName>
    </alternativeName>
    <alternativeName>
        <fullName evidence="9">Protoheme ferro-lyase</fullName>
    </alternativeName>
</protein>
<dbReference type="PANTHER" id="PTHR11108:SF1">
    <property type="entry name" value="FERROCHELATASE, MITOCHONDRIAL"/>
    <property type="match status" value="1"/>
</dbReference>
<dbReference type="InterPro" id="IPR033659">
    <property type="entry name" value="Ferrochelatase_N"/>
</dbReference>
<dbReference type="NCBIfam" id="TIGR00109">
    <property type="entry name" value="hemH"/>
    <property type="match status" value="1"/>
</dbReference>
<dbReference type="RefSeq" id="WP_207576068.1">
    <property type="nucleotide sequence ID" value="NZ_JAFNME010000037.1"/>
</dbReference>
<dbReference type="InterPro" id="IPR001015">
    <property type="entry name" value="Ferrochelatase"/>
</dbReference>